<dbReference type="InterPro" id="IPR001119">
    <property type="entry name" value="SLH_dom"/>
</dbReference>
<name>A0ABU3R5N6_9BACL</name>
<dbReference type="EMBL" id="JAWCUD010000001">
    <property type="protein sequence ID" value="MDU0199577.1"/>
    <property type="molecule type" value="Genomic_DNA"/>
</dbReference>
<evidence type="ECO:0000256" key="2">
    <source>
        <dbReference type="SAM" id="SignalP"/>
    </source>
</evidence>
<evidence type="ECO:0000259" key="3">
    <source>
        <dbReference type="PROSITE" id="PS51272"/>
    </source>
</evidence>
<reference evidence="4 5" key="1">
    <citation type="submission" date="2023-10" db="EMBL/GenBank/DDBJ databases">
        <title>Paenibacillus strain PFR10 Genome sequencing and assembly.</title>
        <authorList>
            <person name="Kim I."/>
        </authorList>
    </citation>
    <scope>NUCLEOTIDE SEQUENCE [LARGE SCALE GENOMIC DNA]</scope>
    <source>
        <strain evidence="4 5">PFR10</strain>
    </source>
</reference>
<feature type="domain" description="SLH" evidence="3">
    <location>
        <begin position="129"/>
        <end position="192"/>
    </location>
</feature>
<evidence type="ECO:0000313" key="4">
    <source>
        <dbReference type="EMBL" id="MDU0199577.1"/>
    </source>
</evidence>
<feature type="signal peptide" evidence="2">
    <location>
        <begin position="1"/>
        <end position="24"/>
    </location>
</feature>
<comment type="caution">
    <text evidence="4">The sequence shown here is derived from an EMBL/GenBank/DDBJ whole genome shotgun (WGS) entry which is preliminary data.</text>
</comment>
<keyword evidence="2" id="KW-0732">Signal</keyword>
<sequence length="1092" mass="118254">MRKELALILSFMLLCYCFAPLVSAEEAAAPKTSTTTTAAPAPKSTTKPAATKPAAPSSSVTADTYLADQLSDLKSLSKDDKKKISALLKMDAIEKSSADTFGVDDTINRAQLAKTATLVLGLTMDNMSKGSSFTDVQTNDASRIYIEALKNANLTYDVVDNKFNPTAVVTRQELAMLLIKGLGLDDKAKAAAPSKDETVDANYKSYVTYALQQKLMTNQTGGKFGGNVNVTRKTLALASYAALQLHLTTAKPAKASIAEVKIIGKNKLTVRLNREVDSNKAVLNVTKMGYLDSDNKPVKFEPTTSWSDDSTIATLEMSDDLEFAQYQVILSGVDVANGTMTFMPENERAAKIEIVTTTEKLPWSKALIEYKATNQYGEPMKLSGSNVNVYVNSQKRITSTILADSNAIILDLSELRPGDIFAVYLLEKSGYLNINKTFTVGDMPQVQKVDLGDEKNNLKLPAGQLSFQAGGRAYLTFKAYDQYGTRIVDPKILKMGLFKTFTGAIGDVFRMDNPNDFVDFDNDGYPELQLAAKSDLDSSKEVTLNLLFKDEQVSQKITVYTPKSAYTVVIGPIVTPLTEGDLDKSISLKILDSANQELTSTEIAALETTGKISVYATGGLKLEASPATRTDPKTNQTRNVNIDLNGSIHVKQVLSAGPATIHVQINGLNQTVTLPLMIDSARKPNTIKVDEGNSSRNFLLLNGVSPSTKAIFKIYDQFGEEYKTTRDDFKVEMKLEKLSGETGAVKEITGPTKLSDATPTALLDIGKVFNQQFAFAPDAVKKGSYRLTATLFQTELNGTSQLAVGSDSVTVDVTDPVSANLTYGLDMGSGGDLLAIGRILKDSGKLESVTDATYLFNNYLPLSKPISVLVKDSGGVVTGLKVPIRAFTSDNPRAIAYSPTKSAIMGLDTGKINFTFYIDTPRGVQTLAASLGSNIDSMVPTKLAVSGSSRTITQVTYGDDGKGFPLEGSMTMPLNDLLLWDGNLMGQIQVSTNGYGTFTNVCKGNKAGDCATAPTKQDQFSSFNDLLGLQMFVGDIIYTETDTKYQDVVTINPDFKLSYTRKGKDLMKNNIQQFTMYLVGGTQMVKYTIIMK</sequence>
<keyword evidence="5" id="KW-1185">Reference proteome</keyword>
<dbReference type="PROSITE" id="PS51272">
    <property type="entry name" value="SLH"/>
    <property type="match status" value="1"/>
</dbReference>
<feature type="chain" id="PRO_5045450772" evidence="2">
    <location>
        <begin position="25"/>
        <end position="1092"/>
    </location>
</feature>
<dbReference type="Pfam" id="PF00395">
    <property type="entry name" value="SLH"/>
    <property type="match status" value="1"/>
</dbReference>
<dbReference type="Proteomes" id="UP001260980">
    <property type="component" value="Unassembled WGS sequence"/>
</dbReference>
<accession>A0ABU3R5N6</accession>
<dbReference type="RefSeq" id="WP_315948816.1">
    <property type="nucleotide sequence ID" value="NZ_JAWCUD010000001.1"/>
</dbReference>
<feature type="region of interest" description="Disordered" evidence="1">
    <location>
        <begin position="30"/>
        <end position="57"/>
    </location>
</feature>
<proteinExistence type="predicted"/>
<evidence type="ECO:0000313" key="5">
    <source>
        <dbReference type="Proteomes" id="UP001260980"/>
    </source>
</evidence>
<protein>
    <submittedName>
        <fullName evidence="4">S-layer homology domain-containing protein</fullName>
    </submittedName>
</protein>
<evidence type="ECO:0000256" key="1">
    <source>
        <dbReference type="SAM" id="MobiDB-lite"/>
    </source>
</evidence>
<gene>
    <name evidence="4" type="ORF">RQP52_00680</name>
</gene>
<organism evidence="4 5">
    <name type="scientific">Paenibacillus violae</name>
    <dbReference type="NCBI Taxonomy" id="3077234"/>
    <lineage>
        <taxon>Bacteria</taxon>
        <taxon>Bacillati</taxon>
        <taxon>Bacillota</taxon>
        <taxon>Bacilli</taxon>
        <taxon>Bacillales</taxon>
        <taxon>Paenibacillaceae</taxon>
        <taxon>Paenibacillus</taxon>
    </lineage>
</organism>